<evidence type="ECO:0000313" key="3">
    <source>
        <dbReference type="Proteomes" id="UP000653730"/>
    </source>
</evidence>
<feature type="transmembrane region" description="Helical" evidence="1">
    <location>
        <begin position="7"/>
        <end position="26"/>
    </location>
</feature>
<name>A0A926Q3U0_9FLAO</name>
<comment type="caution">
    <text evidence="2">The sequence shown here is derived from an EMBL/GenBank/DDBJ whole genome shotgun (WGS) entry which is preliminary data.</text>
</comment>
<proteinExistence type="predicted"/>
<dbReference type="Proteomes" id="UP000653730">
    <property type="component" value="Unassembled WGS sequence"/>
</dbReference>
<evidence type="ECO:0000256" key="1">
    <source>
        <dbReference type="SAM" id="Phobius"/>
    </source>
</evidence>
<protein>
    <submittedName>
        <fullName evidence="2">Uncharacterized protein</fullName>
    </submittedName>
</protein>
<keyword evidence="3" id="KW-1185">Reference proteome</keyword>
<sequence length="53" mass="6190">MRKVYKIIAVFILILITGVLSFMHYIDRSLDEKGAVKEVPVTREIPAYYTKIF</sequence>
<dbReference type="AlphaFoldDB" id="A0A926Q3U0"/>
<accession>A0A926Q3U0</accession>
<keyword evidence="1" id="KW-1133">Transmembrane helix</keyword>
<organism evidence="2 3">
    <name type="scientific">Sinomicrobium weinanense</name>
    <dbReference type="NCBI Taxonomy" id="2842200"/>
    <lineage>
        <taxon>Bacteria</taxon>
        <taxon>Pseudomonadati</taxon>
        <taxon>Bacteroidota</taxon>
        <taxon>Flavobacteriia</taxon>
        <taxon>Flavobacteriales</taxon>
        <taxon>Flavobacteriaceae</taxon>
        <taxon>Sinomicrobium</taxon>
    </lineage>
</organism>
<evidence type="ECO:0000313" key="2">
    <source>
        <dbReference type="EMBL" id="MBC9797274.1"/>
    </source>
</evidence>
<gene>
    <name evidence="2" type="ORF">IBL28_14965</name>
</gene>
<keyword evidence="1" id="KW-0812">Transmembrane</keyword>
<keyword evidence="1" id="KW-0472">Membrane</keyword>
<dbReference type="RefSeq" id="WP_187966411.1">
    <property type="nucleotide sequence ID" value="NZ_JACVDC010000053.1"/>
</dbReference>
<reference evidence="2 3" key="1">
    <citation type="submission" date="2020-09" db="EMBL/GenBank/DDBJ databases">
        <title>Sinomicrobium weinanense sp. nov., a halophilic bacteria isolated from saline-alkali soil.</title>
        <authorList>
            <person name="Wu P."/>
            <person name="Ren H."/>
            <person name="Mei Y."/>
            <person name="Liang Y."/>
            <person name="Chen Z."/>
        </authorList>
    </citation>
    <scope>NUCLEOTIDE SEQUENCE [LARGE SCALE GENOMIC DNA]</scope>
    <source>
        <strain evidence="2 3">FJxs</strain>
    </source>
</reference>
<dbReference type="EMBL" id="JACVDC010000053">
    <property type="protein sequence ID" value="MBC9797274.1"/>
    <property type="molecule type" value="Genomic_DNA"/>
</dbReference>